<keyword evidence="1" id="KW-0472">Membrane</keyword>
<keyword evidence="3" id="KW-1185">Reference proteome</keyword>
<dbReference type="AlphaFoldDB" id="A0A8E1R3Y9"/>
<dbReference type="InterPro" id="IPR005642">
    <property type="entry name" value="LysO"/>
</dbReference>
<sequence length="201" mass="21396">MRDSLIIVGFFVLGIVFGMNDILPDSLVGNSSVSFGALCALMFFVGVSVGSDSKIFASIRSVNPRLMLLPLMTIVGTLAGTAAASFLFPRHGFTDCLAVGSGFGYYSLSSIFITEYRGAELGTVALLANISRELIALLCAPLLVKFFGKLAPISAGGATTMDTTLPIILRYSGQQFVMLSVFHGFLVDFSVPFLVTFFCSI</sequence>
<evidence type="ECO:0000256" key="1">
    <source>
        <dbReference type="SAM" id="Phobius"/>
    </source>
</evidence>
<name>A0A8E1R3Y9_9BACT</name>
<organism evidence="2 3">
    <name type="scientific">Xylanibacter rarus</name>
    <dbReference type="NCBI Taxonomy" id="1676614"/>
    <lineage>
        <taxon>Bacteria</taxon>
        <taxon>Pseudomonadati</taxon>
        <taxon>Bacteroidota</taxon>
        <taxon>Bacteroidia</taxon>
        <taxon>Bacteroidales</taxon>
        <taxon>Prevotellaceae</taxon>
        <taxon>Xylanibacter</taxon>
    </lineage>
</organism>
<accession>A0A8E1R3Y9</accession>
<dbReference type="EMBL" id="LFQU01000001">
    <property type="protein sequence ID" value="KOO69882.1"/>
    <property type="molecule type" value="Genomic_DNA"/>
</dbReference>
<feature type="transmembrane region" description="Helical" evidence="1">
    <location>
        <begin position="175"/>
        <end position="199"/>
    </location>
</feature>
<feature type="transmembrane region" description="Helical" evidence="1">
    <location>
        <begin position="28"/>
        <end position="47"/>
    </location>
</feature>
<keyword evidence="1" id="KW-0812">Transmembrane</keyword>
<dbReference type="PANTHER" id="PTHR35804:SF1">
    <property type="entry name" value="LYSINE EXPORTER LYSO"/>
    <property type="match status" value="1"/>
</dbReference>
<protein>
    <submittedName>
        <fullName evidence="2">Membrane protein</fullName>
    </submittedName>
</protein>
<dbReference type="Proteomes" id="UP000036951">
    <property type="component" value="Unassembled WGS sequence"/>
</dbReference>
<dbReference type="Pfam" id="PF03956">
    <property type="entry name" value="Lys_export"/>
    <property type="match status" value="1"/>
</dbReference>
<dbReference type="RefSeq" id="WP_021853822.1">
    <property type="nucleotide sequence ID" value="NZ_LFQU01000001.1"/>
</dbReference>
<dbReference type="GO" id="GO:0015661">
    <property type="term" value="F:L-lysine efflux transmembrane transporter activity"/>
    <property type="evidence" value="ECO:0007669"/>
    <property type="project" value="InterPro"/>
</dbReference>
<dbReference type="PANTHER" id="PTHR35804">
    <property type="entry name" value="LYSINE EXPORTER LYSO"/>
    <property type="match status" value="1"/>
</dbReference>
<dbReference type="OrthoDB" id="371078at2"/>
<feature type="transmembrane region" description="Helical" evidence="1">
    <location>
        <begin position="68"/>
        <end position="86"/>
    </location>
</feature>
<keyword evidence="1" id="KW-1133">Transmembrane helix</keyword>
<gene>
    <name evidence="2" type="ORF">ACU52_01770</name>
</gene>
<feature type="transmembrane region" description="Helical" evidence="1">
    <location>
        <begin position="134"/>
        <end position="155"/>
    </location>
</feature>
<dbReference type="GO" id="GO:0005886">
    <property type="term" value="C:plasma membrane"/>
    <property type="evidence" value="ECO:0007669"/>
    <property type="project" value="TreeGrafter"/>
</dbReference>
<reference evidence="2 3" key="1">
    <citation type="submission" date="2015-06" db="EMBL/GenBank/DDBJ databases">
        <title>Prevotella sp. 109, sp. nov., a novel member of the family Prevotellaceae isolated from human faeces.</title>
        <authorList>
            <person name="Shkoporov A.N."/>
            <person name="Chaplin A.V."/>
            <person name="Kafarskaia L.I."/>
            <person name="Efimov B.A."/>
        </authorList>
    </citation>
    <scope>NUCLEOTIDE SEQUENCE [LARGE SCALE GENOMIC DNA]</scope>
    <source>
        <strain evidence="2 3">109</strain>
    </source>
</reference>
<evidence type="ECO:0000313" key="3">
    <source>
        <dbReference type="Proteomes" id="UP000036951"/>
    </source>
</evidence>
<proteinExistence type="predicted"/>
<evidence type="ECO:0000313" key="2">
    <source>
        <dbReference type="EMBL" id="KOO69882.1"/>
    </source>
</evidence>
<comment type="caution">
    <text evidence="2">The sequence shown here is derived from an EMBL/GenBank/DDBJ whole genome shotgun (WGS) entry which is preliminary data.</text>
</comment>
<feature type="transmembrane region" description="Helical" evidence="1">
    <location>
        <begin position="92"/>
        <end position="113"/>
    </location>
</feature>